<organism evidence="1 2">
    <name type="scientific">Paenibacillus sonchi</name>
    <dbReference type="NCBI Taxonomy" id="373687"/>
    <lineage>
        <taxon>Bacteria</taxon>
        <taxon>Bacillati</taxon>
        <taxon>Bacillota</taxon>
        <taxon>Bacilli</taxon>
        <taxon>Bacillales</taxon>
        <taxon>Paenibacillaceae</taxon>
        <taxon>Paenibacillus</taxon>
        <taxon>Paenibacillus sonchi group</taxon>
    </lineage>
</organism>
<dbReference type="KEGG" id="pson:JI735_14400"/>
<dbReference type="RefSeq" id="WP_202677505.1">
    <property type="nucleotide sequence ID" value="NZ_CP068595.1"/>
</dbReference>
<proteinExistence type="predicted"/>
<evidence type="ECO:0000313" key="2">
    <source>
        <dbReference type="Proteomes" id="UP000595841"/>
    </source>
</evidence>
<dbReference type="EMBL" id="CP068595">
    <property type="protein sequence ID" value="QQZ63533.1"/>
    <property type="molecule type" value="Genomic_DNA"/>
</dbReference>
<reference evidence="1 2" key="1">
    <citation type="submission" date="2021-01" db="EMBL/GenBank/DDBJ databases">
        <title>Whole genome sequence of Paenibacillus sonchi LMG 24727 for comparative genomics.</title>
        <authorList>
            <person name="Lee G."/>
            <person name="Kim M.-J."/>
            <person name="Lim K."/>
            <person name="Shin J.-H."/>
        </authorList>
    </citation>
    <scope>NUCLEOTIDE SEQUENCE [LARGE SCALE GENOMIC DNA]</scope>
    <source>
        <strain evidence="1 2">LMG 24727</strain>
    </source>
</reference>
<protein>
    <submittedName>
        <fullName evidence="1">Uncharacterized protein</fullName>
    </submittedName>
</protein>
<gene>
    <name evidence="1" type="ORF">JI735_14400</name>
</gene>
<evidence type="ECO:0000313" key="1">
    <source>
        <dbReference type="EMBL" id="QQZ63533.1"/>
    </source>
</evidence>
<dbReference type="AlphaFoldDB" id="A0A974PHC6"/>
<dbReference type="Proteomes" id="UP000595841">
    <property type="component" value="Chromosome"/>
</dbReference>
<name>A0A974PHC6_9BACL</name>
<accession>A0A974PHC6</accession>
<sequence>MPLLLILRGFYTIRAEYVDNVVHSLTKDVSAFLFFILQQAETASPSHDLSAAVADRKAVIDRRFVFSAGQRTEMPLFVPFPFIPGSIERFNGS</sequence>
<keyword evidence="2" id="KW-1185">Reference proteome</keyword>